<dbReference type="Pfam" id="PF00126">
    <property type="entry name" value="HTH_1"/>
    <property type="match status" value="1"/>
</dbReference>
<proteinExistence type="inferred from homology"/>
<dbReference type="InterPro" id="IPR036388">
    <property type="entry name" value="WH-like_DNA-bd_sf"/>
</dbReference>
<evidence type="ECO:0000313" key="6">
    <source>
        <dbReference type="EMBL" id="TDD10190.1"/>
    </source>
</evidence>
<dbReference type="AlphaFoldDB" id="A0A4R4WA66"/>
<dbReference type="FunFam" id="1.10.10.10:FF:000001">
    <property type="entry name" value="LysR family transcriptional regulator"/>
    <property type="match status" value="1"/>
</dbReference>
<keyword evidence="2" id="KW-0805">Transcription regulation</keyword>
<evidence type="ECO:0000256" key="1">
    <source>
        <dbReference type="ARBA" id="ARBA00009437"/>
    </source>
</evidence>
<dbReference type="GO" id="GO:0003700">
    <property type="term" value="F:DNA-binding transcription factor activity"/>
    <property type="evidence" value="ECO:0007669"/>
    <property type="project" value="InterPro"/>
</dbReference>
<comment type="caution">
    <text evidence="6">The sequence shown here is derived from an EMBL/GenBank/DDBJ whole genome shotgun (WGS) entry which is preliminary data.</text>
</comment>
<dbReference type="SUPFAM" id="SSF46785">
    <property type="entry name" value="Winged helix' DNA-binding domain"/>
    <property type="match status" value="1"/>
</dbReference>
<dbReference type="Proteomes" id="UP000295674">
    <property type="component" value="Unassembled WGS sequence"/>
</dbReference>
<feature type="domain" description="HTH lysR-type" evidence="5">
    <location>
        <begin position="41"/>
        <end position="98"/>
    </location>
</feature>
<dbReference type="OrthoDB" id="3171102at2"/>
<reference evidence="6 7" key="1">
    <citation type="submission" date="2019-03" db="EMBL/GenBank/DDBJ databases">
        <title>Draft genome sequences of novel Actinobacteria.</title>
        <authorList>
            <person name="Sahin N."/>
            <person name="Ay H."/>
            <person name="Saygin H."/>
        </authorList>
    </citation>
    <scope>NUCLEOTIDE SEQUENCE [LARGE SCALE GENOMIC DNA]</scope>
    <source>
        <strain evidence="6 7">16K309</strain>
    </source>
</reference>
<evidence type="ECO:0000256" key="3">
    <source>
        <dbReference type="ARBA" id="ARBA00023125"/>
    </source>
</evidence>
<evidence type="ECO:0000256" key="2">
    <source>
        <dbReference type="ARBA" id="ARBA00023015"/>
    </source>
</evidence>
<dbReference type="EMBL" id="SMKS01000002">
    <property type="protein sequence ID" value="TDD10190.1"/>
    <property type="molecule type" value="Genomic_DNA"/>
</dbReference>
<keyword evidence="4" id="KW-0804">Transcription</keyword>
<gene>
    <name evidence="6" type="ORF">E1181_02850</name>
</gene>
<dbReference type="RefSeq" id="WP_132672287.1">
    <property type="nucleotide sequence ID" value="NZ_SMKS01000002.1"/>
</dbReference>
<dbReference type="InterPro" id="IPR005119">
    <property type="entry name" value="LysR_subst-bd"/>
</dbReference>
<keyword evidence="3" id="KW-0238">DNA-binding</keyword>
<dbReference type="PRINTS" id="PR00039">
    <property type="entry name" value="HTHLYSR"/>
</dbReference>
<sequence>MFSVKPITVHYFPCSPATWNGDSHLVRSSGDAIGFHYRGRMERRQLEYFLAVVEHGGVTRASAHLHVSQPTVSAALRKLETELGGLLFERAAGGLVLTGMGQALLEPANQVIRDFAVAAESARDVLGMRDGAIDIVAIPAVSAGWLPPVVAAFRRAHPRVAISVQAELDNTRIAEEVRRGRFNLGLAVSSTTDPGLVAHEVGHQELHAIFPPGSPGVGEPVDIDELVDLDMVAVARERSIARQWFEAELHRRDRRPPRPVQVASIDAVLPMVSEGVGFALWWSPISASLVGSCVLRPVRPIYRRPILVVLRRGPLPPATQAFIRAAGLEDKSCR</sequence>
<name>A0A4R4WA66_9PSEU</name>
<dbReference type="InterPro" id="IPR050950">
    <property type="entry name" value="HTH-type_LysR_regulators"/>
</dbReference>
<evidence type="ECO:0000256" key="4">
    <source>
        <dbReference type="ARBA" id="ARBA00023163"/>
    </source>
</evidence>
<evidence type="ECO:0000313" key="7">
    <source>
        <dbReference type="Proteomes" id="UP000295674"/>
    </source>
</evidence>
<dbReference type="PROSITE" id="PS50931">
    <property type="entry name" value="HTH_LYSR"/>
    <property type="match status" value="1"/>
</dbReference>
<dbReference type="InterPro" id="IPR000847">
    <property type="entry name" value="LysR_HTH_N"/>
</dbReference>
<dbReference type="Pfam" id="PF03466">
    <property type="entry name" value="LysR_substrate"/>
    <property type="match status" value="1"/>
</dbReference>
<dbReference type="GO" id="GO:0005829">
    <property type="term" value="C:cytosol"/>
    <property type="evidence" value="ECO:0007669"/>
    <property type="project" value="TreeGrafter"/>
</dbReference>
<dbReference type="SUPFAM" id="SSF53850">
    <property type="entry name" value="Periplasmic binding protein-like II"/>
    <property type="match status" value="1"/>
</dbReference>
<keyword evidence="7" id="KW-1185">Reference proteome</keyword>
<protein>
    <submittedName>
        <fullName evidence="6">LysR family transcriptional regulator</fullName>
    </submittedName>
</protein>
<dbReference type="PANTHER" id="PTHR30419">
    <property type="entry name" value="HTH-TYPE TRANSCRIPTIONAL REGULATOR YBHD"/>
    <property type="match status" value="1"/>
</dbReference>
<comment type="similarity">
    <text evidence="1">Belongs to the LysR transcriptional regulatory family.</text>
</comment>
<organism evidence="6 7">
    <name type="scientific">Saccharopolyspora terrae</name>
    <dbReference type="NCBI Taxonomy" id="2530384"/>
    <lineage>
        <taxon>Bacteria</taxon>
        <taxon>Bacillati</taxon>
        <taxon>Actinomycetota</taxon>
        <taxon>Actinomycetes</taxon>
        <taxon>Pseudonocardiales</taxon>
        <taxon>Pseudonocardiaceae</taxon>
        <taxon>Saccharopolyspora</taxon>
    </lineage>
</organism>
<dbReference type="GO" id="GO:0003677">
    <property type="term" value="F:DNA binding"/>
    <property type="evidence" value="ECO:0007669"/>
    <property type="project" value="UniProtKB-KW"/>
</dbReference>
<dbReference type="InterPro" id="IPR036390">
    <property type="entry name" value="WH_DNA-bd_sf"/>
</dbReference>
<dbReference type="Gene3D" id="3.40.190.290">
    <property type="match status" value="1"/>
</dbReference>
<dbReference type="Gene3D" id="1.10.10.10">
    <property type="entry name" value="Winged helix-like DNA-binding domain superfamily/Winged helix DNA-binding domain"/>
    <property type="match status" value="1"/>
</dbReference>
<accession>A0A4R4WA66</accession>
<evidence type="ECO:0000259" key="5">
    <source>
        <dbReference type="PROSITE" id="PS50931"/>
    </source>
</evidence>